<sequence>MKIVISPAKSLNFERNIPTKEHTQPVFPEKIATVNATLKELSPKRLADLMHISDKLANLNWERNQAFSLPFSLENARQAVYVFDGDVYDGLDVYSLDSKEVERLQFSLRILSGQYGILKPLDLIQPYRLEMGTKISIGRAKNLYDYWKESVTVFLKEELDSNELFVNLASNEYFKVIDYKQIKNQLITPIFKDWKNDELKMISFFAKKARGLMVRYLIKNNIQTLDELKGFDYEGYRFSQQHTTNINEPVFIR</sequence>
<comment type="similarity">
    <text evidence="1">Belongs to the UPF0246 family.</text>
</comment>
<evidence type="ECO:0000256" key="1">
    <source>
        <dbReference type="HAMAP-Rule" id="MF_00652"/>
    </source>
</evidence>
<dbReference type="GO" id="GO:0033194">
    <property type="term" value="P:response to hydroperoxide"/>
    <property type="evidence" value="ECO:0007669"/>
    <property type="project" value="TreeGrafter"/>
</dbReference>
<dbReference type="Pfam" id="PF03883">
    <property type="entry name" value="H2O2_YaaD"/>
    <property type="match status" value="1"/>
</dbReference>
<dbReference type="NCBIfam" id="NF002542">
    <property type="entry name" value="PRK02101.1-3"/>
    <property type="match status" value="1"/>
</dbReference>
<dbReference type="EMBL" id="CDOL01000168">
    <property type="protein sequence ID" value="CEN52471.1"/>
    <property type="molecule type" value="Genomic_DNA"/>
</dbReference>
<organism evidence="2 3">
    <name type="scientific">Capnocytophaga canis</name>
    <dbReference type="NCBI Taxonomy" id="1848903"/>
    <lineage>
        <taxon>Bacteria</taxon>
        <taxon>Pseudomonadati</taxon>
        <taxon>Bacteroidota</taxon>
        <taxon>Flavobacteriia</taxon>
        <taxon>Flavobacteriales</taxon>
        <taxon>Flavobacteriaceae</taxon>
        <taxon>Capnocytophaga</taxon>
    </lineage>
</organism>
<protein>
    <recommendedName>
        <fullName evidence="1">UPF0246 protein CCAND93_250013</fullName>
    </recommendedName>
</protein>
<dbReference type="AlphaFoldDB" id="A0A0B7IKQ7"/>
<dbReference type="HAMAP" id="MF_00652">
    <property type="entry name" value="UPF0246"/>
    <property type="match status" value="1"/>
</dbReference>
<proteinExistence type="inferred from homology"/>
<dbReference type="PANTHER" id="PTHR30283">
    <property type="entry name" value="PEROXIDE STRESS RESPONSE PROTEIN YAAA"/>
    <property type="match status" value="1"/>
</dbReference>
<dbReference type="InterPro" id="IPR005583">
    <property type="entry name" value="YaaA"/>
</dbReference>
<gene>
    <name evidence="2" type="ORF">CCAND93_250013</name>
</gene>
<dbReference type="GO" id="GO:0005829">
    <property type="term" value="C:cytosol"/>
    <property type="evidence" value="ECO:0007669"/>
    <property type="project" value="TreeGrafter"/>
</dbReference>
<reference evidence="2 3" key="1">
    <citation type="submission" date="2015-01" db="EMBL/GenBank/DDBJ databases">
        <authorList>
            <person name="Xiang T."/>
            <person name="Song Y."/>
            <person name="Huang L."/>
            <person name="Wang B."/>
            <person name="Wu P."/>
        </authorList>
    </citation>
    <scope>NUCLEOTIDE SEQUENCE [LARGE SCALE GENOMIC DNA]</scope>
    <source>
        <strain evidence="2 3">CcD93</strain>
    </source>
</reference>
<name>A0A0B7IKQ7_9FLAO</name>
<dbReference type="STRING" id="1848903.CCAND38_550012"/>
<evidence type="ECO:0000313" key="2">
    <source>
        <dbReference type="EMBL" id="CEN52471.1"/>
    </source>
</evidence>
<accession>A0A0B7IKQ7</accession>
<dbReference type="Proteomes" id="UP000038200">
    <property type="component" value="Unassembled WGS sequence"/>
</dbReference>
<dbReference type="OrthoDB" id="9777133at2"/>
<dbReference type="RefSeq" id="WP_042007151.1">
    <property type="nucleotide sequence ID" value="NZ_CDOL01000168.1"/>
</dbReference>
<dbReference type="PANTHER" id="PTHR30283:SF4">
    <property type="entry name" value="PEROXIDE STRESS RESISTANCE PROTEIN YAAA"/>
    <property type="match status" value="1"/>
</dbReference>
<evidence type="ECO:0000313" key="3">
    <source>
        <dbReference type="Proteomes" id="UP000038200"/>
    </source>
</evidence>